<dbReference type="GO" id="GO:0004222">
    <property type="term" value="F:metalloendopeptidase activity"/>
    <property type="evidence" value="ECO:0007669"/>
    <property type="project" value="TreeGrafter"/>
</dbReference>
<reference evidence="4 5" key="1">
    <citation type="submission" date="2016-10" db="EMBL/GenBank/DDBJ databases">
        <authorList>
            <person name="de Groot N.N."/>
        </authorList>
    </citation>
    <scope>NUCLEOTIDE SEQUENCE [LARGE SCALE GENOMIC DNA]</scope>
    <source>
        <strain evidence="4 5">DSM 16213</strain>
    </source>
</reference>
<dbReference type="Pfam" id="PF01476">
    <property type="entry name" value="LysM"/>
    <property type="match status" value="2"/>
</dbReference>
<name>A0A1H7YW20_9RHOB</name>
<feature type="region of interest" description="Disordered" evidence="1">
    <location>
        <begin position="35"/>
        <end position="57"/>
    </location>
</feature>
<dbReference type="Proteomes" id="UP000199585">
    <property type="component" value="Unassembled WGS sequence"/>
</dbReference>
<dbReference type="InterPro" id="IPR018392">
    <property type="entry name" value="LysM"/>
</dbReference>
<evidence type="ECO:0000256" key="1">
    <source>
        <dbReference type="SAM" id="MobiDB-lite"/>
    </source>
</evidence>
<proteinExistence type="predicted"/>
<dbReference type="PANTHER" id="PTHR21666:SF270">
    <property type="entry name" value="MUREIN HYDROLASE ACTIVATOR ENVC"/>
    <property type="match status" value="1"/>
</dbReference>
<dbReference type="Gene3D" id="2.70.70.10">
    <property type="entry name" value="Glucose Permease (Domain IIA)"/>
    <property type="match status" value="1"/>
</dbReference>
<feature type="compositionally biased region" description="Low complexity" evidence="1">
    <location>
        <begin position="215"/>
        <end position="229"/>
    </location>
</feature>
<dbReference type="InterPro" id="IPR036779">
    <property type="entry name" value="LysM_dom_sf"/>
</dbReference>
<dbReference type="Pfam" id="PF01551">
    <property type="entry name" value="Peptidase_M23"/>
    <property type="match status" value="1"/>
</dbReference>
<sequence length="404" mass="40345">MTATTSPSLRRFALTASALALLAACEGGMPDLDLRDQAGGFDTSPAVADLPDRPQPDARGVISYPGYQVVVAQRGDTMASIASRLNLSAAELASFNGVAIDTPLRQDEVVALPGRVAEPSASTGAVLPATGTIDVSAIATTALDRASSTAPVQGGLAPLPSAGGVEPIRHQVAPGESAFSISRLYNVPVETLSAWNGLTGDLAVREGQFLLIPQGGVANPAGGPTTAPGTGSGSPIPPSAAAPLPAVDPATPLPEAATPPAPSLEEAAPETETIAAPAAPAAPAAAPASDGRFLRPVAGSVIRDYAPGRNEGIDIGATAGATVQAADAGTVAAVTTDTNGTAIVVVRHADSLLTVYTNLEDLSVAKGDSVSRGGTLGKVKAGDPSFVHFEVRRGLESVDPNDFL</sequence>
<evidence type="ECO:0000256" key="2">
    <source>
        <dbReference type="SAM" id="SignalP"/>
    </source>
</evidence>
<keyword evidence="4" id="KW-0378">Hydrolase</keyword>
<feature type="region of interest" description="Disordered" evidence="1">
    <location>
        <begin position="215"/>
        <end position="270"/>
    </location>
</feature>
<feature type="chain" id="PRO_5011714768" evidence="2">
    <location>
        <begin position="24"/>
        <end position="404"/>
    </location>
</feature>
<dbReference type="OrthoDB" id="9795421at2"/>
<dbReference type="PROSITE" id="PS51782">
    <property type="entry name" value="LYSM"/>
    <property type="match status" value="1"/>
</dbReference>
<dbReference type="STRING" id="245187.SAMN04488003_101333"/>
<evidence type="ECO:0000313" key="5">
    <source>
        <dbReference type="Proteomes" id="UP000199585"/>
    </source>
</evidence>
<feature type="domain" description="LysM" evidence="3">
    <location>
        <begin position="168"/>
        <end position="212"/>
    </location>
</feature>
<dbReference type="InterPro" id="IPR011055">
    <property type="entry name" value="Dup_hybrid_motif"/>
</dbReference>
<dbReference type="PANTHER" id="PTHR21666">
    <property type="entry name" value="PEPTIDASE-RELATED"/>
    <property type="match status" value="1"/>
</dbReference>
<dbReference type="CDD" id="cd12797">
    <property type="entry name" value="M23_peptidase"/>
    <property type="match status" value="1"/>
</dbReference>
<gene>
    <name evidence="4" type="ORF">SAMN04488003_101333</name>
</gene>
<dbReference type="SUPFAM" id="SSF51261">
    <property type="entry name" value="Duplicated hybrid motif"/>
    <property type="match status" value="1"/>
</dbReference>
<dbReference type="SUPFAM" id="SSF54106">
    <property type="entry name" value="LysM domain"/>
    <property type="match status" value="2"/>
</dbReference>
<dbReference type="AlphaFoldDB" id="A0A1H7YW20"/>
<dbReference type="CDD" id="cd00118">
    <property type="entry name" value="LysM"/>
    <property type="match status" value="2"/>
</dbReference>
<organism evidence="4 5">
    <name type="scientific">Loktanella fryxellensis</name>
    <dbReference type="NCBI Taxonomy" id="245187"/>
    <lineage>
        <taxon>Bacteria</taxon>
        <taxon>Pseudomonadati</taxon>
        <taxon>Pseudomonadota</taxon>
        <taxon>Alphaproteobacteria</taxon>
        <taxon>Rhodobacterales</taxon>
        <taxon>Roseobacteraceae</taxon>
        <taxon>Loktanella</taxon>
    </lineage>
</organism>
<dbReference type="SMART" id="SM00257">
    <property type="entry name" value="LysM"/>
    <property type="match status" value="2"/>
</dbReference>
<keyword evidence="2" id="KW-0732">Signal</keyword>
<accession>A0A1H7YW20</accession>
<keyword evidence="5" id="KW-1185">Reference proteome</keyword>
<protein>
    <submittedName>
        <fullName evidence="4">Murein DD-endopeptidase MepM and murein hydrolase activator NlpD, contain LysM domain</fullName>
    </submittedName>
</protein>
<evidence type="ECO:0000259" key="3">
    <source>
        <dbReference type="PROSITE" id="PS51782"/>
    </source>
</evidence>
<feature type="signal peptide" evidence="2">
    <location>
        <begin position="1"/>
        <end position="23"/>
    </location>
</feature>
<dbReference type="InterPro" id="IPR050570">
    <property type="entry name" value="Cell_wall_metabolism_enzyme"/>
</dbReference>
<dbReference type="EMBL" id="FOCI01000001">
    <property type="protein sequence ID" value="SEM50131.1"/>
    <property type="molecule type" value="Genomic_DNA"/>
</dbReference>
<feature type="compositionally biased region" description="Low complexity" evidence="1">
    <location>
        <begin position="241"/>
        <end position="256"/>
    </location>
</feature>
<dbReference type="InterPro" id="IPR016047">
    <property type="entry name" value="M23ase_b-sheet_dom"/>
</dbReference>
<evidence type="ECO:0000313" key="4">
    <source>
        <dbReference type="EMBL" id="SEM50131.1"/>
    </source>
</evidence>
<dbReference type="RefSeq" id="WP_089897973.1">
    <property type="nucleotide sequence ID" value="NZ_FOCI01000001.1"/>
</dbReference>
<dbReference type="Gene3D" id="3.10.350.10">
    <property type="entry name" value="LysM domain"/>
    <property type="match status" value="1"/>
</dbReference>